<dbReference type="GO" id="GO:0045892">
    <property type="term" value="P:negative regulation of DNA-templated transcription"/>
    <property type="evidence" value="ECO:0007669"/>
    <property type="project" value="InterPro"/>
</dbReference>
<proteinExistence type="predicted"/>
<dbReference type="Proteomes" id="UP000198949">
    <property type="component" value="Unassembled WGS sequence"/>
</dbReference>
<evidence type="ECO:0000313" key="4">
    <source>
        <dbReference type="EMBL" id="SDE05374.1"/>
    </source>
</evidence>
<organism evidence="4 5">
    <name type="scientific">Glycomyces harbinensis</name>
    <dbReference type="NCBI Taxonomy" id="58114"/>
    <lineage>
        <taxon>Bacteria</taxon>
        <taxon>Bacillati</taxon>
        <taxon>Actinomycetota</taxon>
        <taxon>Actinomycetes</taxon>
        <taxon>Glycomycetales</taxon>
        <taxon>Glycomycetaceae</taxon>
        <taxon>Glycomyces</taxon>
    </lineage>
</organism>
<keyword evidence="2" id="KW-0804">Transcription</keyword>
<sequence>MRRLGAEVDVEPMTLYHYFANKDALLDGLVEHAFARADFSLAGGRPWQEGLRDYAHVLRTTLLAHPGLVPLVVSRPAVTDQSLRIMEHGLAELHAAGFPLRTAMDLVYSLNEFVLGHLVAASSPHASPEKEDHLAGVDPGEYPLISEATAAPRPGGTRFDVALDALDALFRGFDGLR</sequence>
<gene>
    <name evidence="4" type="ORF">SAMN05216270_111173</name>
</gene>
<reference evidence="5" key="1">
    <citation type="submission" date="2016-10" db="EMBL/GenBank/DDBJ databases">
        <authorList>
            <person name="Varghese N."/>
            <person name="Submissions S."/>
        </authorList>
    </citation>
    <scope>NUCLEOTIDE SEQUENCE [LARGE SCALE GENOMIC DNA]</scope>
    <source>
        <strain evidence="5">CGMCC 4.3516</strain>
    </source>
</reference>
<keyword evidence="1" id="KW-0805">Transcription regulation</keyword>
<dbReference type="SUPFAM" id="SSF48498">
    <property type="entry name" value="Tetracyclin repressor-like, C-terminal domain"/>
    <property type="match status" value="1"/>
</dbReference>
<keyword evidence="5" id="KW-1185">Reference proteome</keyword>
<name>A0A1G6ZRF5_9ACTN</name>
<dbReference type="InterPro" id="IPR036271">
    <property type="entry name" value="Tet_transcr_reg_TetR-rel_C_sf"/>
</dbReference>
<dbReference type="Pfam" id="PF02909">
    <property type="entry name" value="TetR_C_1"/>
    <property type="match status" value="1"/>
</dbReference>
<dbReference type="SUPFAM" id="SSF46689">
    <property type="entry name" value="Homeodomain-like"/>
    <property type="match status" value="1"/>
</dbReference>
<evidence type="ECO:0000259" key="3">
    <source>
        <dbReference type="Pfam" id="PF02909"/>
    </source>
</evidence>
<dbReference type="InterPro" id="IPR009057">
    <property type="entry name" value="Homeodomain-like_sf"/>
</dbReference>
<feature type="domain" description="Tetracycline repressor TetR C-terminal" evidence="3">
    <location>
        <begin position="46"/>
        <end position="156"/>
    </location>
</feature>
<dbReference type="Gene3D" id="1.10.357.10">
    <property type="entry name" value="Tetracycline Repressor, domain 2"/>
    <property type="match status" value="1"/>
</dbReference>
<dbReference type="STRING" id="58114.SAMN05216270_111173"/>
<evidence type="ECO:0000256" key="2">
    <source>
        <dbReference type="ARBA" id="ARBA00023163"/>
    </source>
</evidence>
<dbReference type="AlphaFoldDB" id="A0A1G6ZRF5"/>
<protein>
    <submittedName>
        <fullName evidence="4">Transcriptional regulator, TetR family</fullName>
    </submittedName>
</protein>
<accession>A0A1G6ZRF5</accession>
<dbReference type="EMBL" id="FNAD01000011">
    <property type="protein sequence ID" value="SDE05374.1"/>
    <property type="molecule type" value="Genomic_DNA"/>
</dbReference>
<dbReference type="InterPro" id="IPR004111">
    <property type="entry name" value="Repressor_TetR_C"/>
</dbReference>
<evidence type="ECO:0000313" key="5">
    <source>
        <dbReference type="Proteomes" id="UP000198949"/>
    </source>
</evidence>
<evidence type="ECO:0000256" key="1">
    <source>
        <dbReference type="ARBA" id="ARBA00023015"/>
    </source>
</evidence>